<comment type="caution">
    <text evidence="1">The sequence shown here is derived from an EMBL/GenBank/DDBJ whole genome shotgun (WGS) entry which is preliminary data.</text>
</comment>
<dbReference type="AlphaFoldDB" id="A0A828Z3A5"/>
<evidence type="ECO:0000313" key="2">
    <source>
        <dbReference type="Proteomes" id="UP000001338"/>
    </source>
</evidence>
<evidence type="ECO:0000313" key="1">
    <source>
        <dbReference type="EMBL" id="EKR64065.1"/>
    </source>
</evidence>
<organism evidence="1 2">
    <name type="scientific">Leptospira weilii str. 2006001853</name>
    <dbReference type="NCBI Taxonomy" id="1001589"/>
    <lineage>
        <taxon>Bacteria</taxon>
        <taxon>Pseudomonadati</taxon>
        <taxon>Spirochaetota</taxon>
        <taxon>Spirochaetia</taxon>
        <taxon>Leptospirales</taxon>
        <taxon>Leptospiraceae</taxon>
        <taxon>Leptospira</taxon>
    </lineage>
</organism>
<dbReference type="EMBL" id="AFLV02000052">
    <property type="protein sequence ID" value="EKR64065.1"/>
    <property type="molecule type" value="Genomic_DNA"/>
</dbReference>
<accession>A0A828Z3A5</accession>
<name>A0A828Z3A5_9LEPT</name>
<sequence>MDLNYEGDDLKLYLEFLKQEIQKYPRGYMIKARASKLVVVHDVLQSQSVRSSLSGLADPTQNIISLYIRF</sequence>
<proteinExistence type="predicted"/>
<protein>
    <submittedName>
        <fullName evidence="1">Uncharacterized protein</fullName>
    </submittedName>
</protein>
<reference evidence="1 2" key="1">
    <citation type="submission" date="2012-10" db="EMBL/GenBank/DDBJ databases">
        <authorList>
            <person name="Harkins D.M."/>
            <person name="Durkin A.S."/>
            <person name="Brinkac L.M."/>
            <person name="Haft D.H."/>
            <person name="Selengut J.D."/>
            <person name="Sanka R."/>
            <person name="DePew J."/>
            <person name="Purushe J."/>
            <person name="Whelen A.C."/>
            <person name="Vinetz J.M."/>
            <person name="Sutton G.G."/>
            <person name="Nierman W.C."/>
            <person name="Fouts D.E."/>
        </authorList>
    </citation>
    <scope>NUCLEOTIDE SEQUENCE [LARGE SCALE GENOMIC DNA]</scope>
    <source>
        <strain evidence="1 2">2006001853</strain>
    </source>
</reference>
<dbReference type="Proteomes" id="UP000001338">
    <property type="component" value="Unassembled WGS sequence"/>
</dbReference>
<gene>
    <name evidence="1" type="ORF">LEP1GSC036_0570</name>
</gene>